<evidence type="ECO:0000313" key="7">
    <source>
        <dbReference type="EMBL" id="MCX5570527.1"/>
    </source>
</evidence>
<feature type="signal peptide" evidence="5">
    <location>
        <begin position="1"/>
        <end position="23"/>
    </location>
</feature>
<comment type="caution">
    <text evidence="7">The sequence shown here is derived from an EMBL/GenBank/DDBJ whole genome shotgun (WGS) entry which is preliminary data.</text>
</comment>
<reference evidence="7" key="1">
    <citation type="submission" date="2022-11" db="EMBL/GenBank/DDBJ databases">
        <title>Biodiversity and phylogenetic relationships of bacteria.</title>
        <authorList>
            <person name="Machado R.A.R."/>
            <person name="Bhat A."/>
            <person name="Loulou A."/>
            <person name="Kallel S."/>
        </authorList>
    </citation>
    <scope>NUCLEOTIDE SEQUENCE</scope>
    <source>
        <strain evidence="7">K-TC2</strain>
    </source>
</reference>
<evidence type="ECO:0000256" key="2">
    <source>
        <dbReference type="ARBA" id="ARBA00023136"/>
    </source>
</evidence>
<keyword evidence="1 5" id="KW-0732">Signal</keyword>
<gene>
    <name evidence="7" type="ORF">OSH07_15060</name>
</gene>
<name>A0A9X3IM40_9HYPH</name>
<evidence type="ECO:0000259" key="6">
    <source>
        <dbReference type="Pfam" id="PF09864"/>
    </source>
</evidence>
<dbReference type="Pfam" id="PF09864">
    <property type="entry name" value="MliC"/>
    <property type="match status" value="1"/>
</dbReference>
<keyword evidence="2" id="KW-0472">Membrane</keyword>
<accession>A0A9X3IM40</accession>
<dbReference type="Proteomes" id="UP001144805">
    <property type="component" value="Unassembled WGS sequence"/>
</dbReference>
<sequence length="105" mass="11079">MYFPRLGLALVLGVASSFLALQAASAKDFQYECEDGTELTATFSPPEQAHGVADLVFADGKKVALPQAVSADGGRYTKDDIEFWIKGSSATLTIAGKTTNCETAD</sequence>
<dbReference type="Gene3D" id="2.40.128.200">
    <property type="match status" value="1"/>
</dbReference>
<dbReference type="RefSeq" id="WP_266339492.1">
    <property type="nucleotide sequence ID" value="NZ_JAPKNK010000006.1"/>
</dbReference>
<keyword evidence="3" id="KW-0564">Palmitate</keyword>
<feature type="domain" description="C-type lysozyme inhibitor" evidence="6">
    <location>
        <begin position="31"/>
        <end position="99"/>
    </location>
</feature>
<evidence type="ECO:0000256" key="3">
    <source>
        <dbReference type="ARBA" id="ARBA00023139"/>
    </source>
</evidence>
<dbReference type="InterPro" id="IPR036328">
    <property type="entry name" value="MliC_sf"/>
</dbReference>
<proteinExistence type="predicted"/>
<dbReference type="AlphaFoldDB" id="A0A9X3IM40"/>
<feature type="chain" id="PRO_5040989278" evidence="5">
    <location>
        <begin position="24"/>
        <end position="105"/>
    </location>
</feature>
<evidence type="ECO:0000256" key="4">
    <source>
        <dbReference type="ARBA" id="ARBA00023288"/>
    </source>
</evidence>
<dbReference type="InterPro" id="IPR018660">
    <property type="entry name" value="MliC"/>
</dbReference>
<keyword evidence="4" id="KW-0449">Lipoprotein</keyword>
<dbReference type="EMBL" id="JAPKNK010000006">
    <property type="protein sequence ID" value="MCX5570527.1"/>
    <property type="molecule type" value="Genomic_DNA"/>
</dbReference>
<protein>
    <submittedName>
        <fullName evidence="7">MliC family protein</fullName>
    </submittedName>
</protein>
<organism evidence="7 8">
    <name type="scientific">Kaistia nematophila</name>
    <dbReference type="NCBI Taxonomy" id="2994654"/>
    <lineage>
        <taxon>Bacteria</taxon>
        <taxon>Pseudomonadati</taxon>
        <taxon>Pseudomonadota</taxon>
        <taxon>Alphaproteobacteria</taxon>
        <taxon>Hyphomicrobiales</taxon>
        <taxon>Kaistiaceae</taxon>
        <taxon>Kaistia</taxon>
    </lineage>
</organism>
<evidence type="ECO:0000313" key="8">
    <source>
        <dbReference type="Proteomes" id="UP001144805"/>
    </source>
</evidence>
<dbReference type="SUPFAM" id="SSF141488">
    <property type="entry name" value="YdhA-like"/>
    <property type="match status" value="1"/>
</dbReference>
<evidence type="ECO:0000256" key="1">
    <source>
        <dbReference type="ARBA" id="ARBA00022729"/>
    </source>
</evidence>
<evidence type="ECO:0000256" key="5">
    <source>
        <dbReference type="SAM" id="SignalP"/>
    </source>
</evidence>
<keyword evidence="8" id="KW-1185">Reference proteome</keyword>